<evidence type="ECO:0000313" key="2">
    <source>
        <dbReference type="EMBL" id="PWN39746.1"/>
    </source>
</evidence>
<dbReference type="EMBL" id="KZ819447">
    <property type="protein sequence ID" value="PWN39746.1"/>
    <property type="molecule type" value="Genomic_DNA"/>
</dbReference>
<dbReference type="GeneID" id="37033253"/>
<sequence>MQHICVTGAAIPPAEALTDDARAAASTLTTSSELHQRDVTWDCGCAIPVPIRFVVMIHDCAQAMCKLGLQNSRLSMALVVIGSSPRVTHGAYVGSQRRLVLSCPLLATNPPTHFEIQSRGYDSAQSSRASSSKGSKAPRLAATQVA</sequence>
<dbReference type="Proteomes" id="UP000245783">
    <property type="component" value="Unassembled WGS sequence"/>
</dbReference>
<organism evidence="2 3">
    <name type="scientific">Ceraceosorus guamensis</name>
    <dbReference type="NCBI Taxonomy" id="1522189"/>
    <lineage>
        <taxon>Eukaryota</taxon>
        <taxon>Fungi</taxon>
        <taxon>Dikarya</taxon>
        <taxon>Basidiomycota</taxon>
        <taxon>Ustilaginomycotina</taxon>
        <taxon>Exobasidiomycetes</taxon>
        <taxon>Ceraceosorales</taxon>
        <taxon>Ceraceosoraceae</taxon>
        <taxon>Ceraceosorus</taxon>
    </lineage>
</organism>
<dbReference type="AlphaFoldDB" id="A0A316VQ75"/>
<keyword evidence="3" id="KW-1185">Reference proteome</keyword>
<evidence type="ECO:0000256" key="1">
    <source>
        <dbReference type="SAM" id="MobiDB-lite"/>
    </source>
</evidence>
<reference evidence="2 3" key="1">
    <citation type="journal article" date="2018" name="Mol. Biol. Evol.">
        <title>Broad Genomic Sampling Reveals a Smut Pathogenic Ancestry of the Fungal Clade Ustilaginomycotina.</title>
        <authorList>
            <person name="Kijpornyongpan T."/>
            <person name="Mondo S.J."/>
            <person name="Barry K."/>
            <person name="Sandor L."/>
            <person name="Lee J."/>
            <person name="Lipzen A."/>
            <person name="Pangilinan J."/>
            <person name="LaButti K."/>
            <person name="Hainaut M."/>
            <person name="Henrissat B."/>
            <person name="Grigoriev I.V."/>
            <person name="Spatafora J.W."/>
            <person name="Aime M.C."/>
        </authorList>
    </citation>
    <scope>NUCLEOTIDE SEQUENCE [LARGE SCALE GENOMIC DNA]</scope>
    <source>
        <strain evidence="2 3">MCA 4658</strain>
    </source>
</reference>
<protein>
    <submittedName>
        <fullName evidence="2">Uncharacterized protein</fullName>
    </submittedName>
</protein>
<feature type="region of interest" description="Disordered" evidence="1">
    <location>
        <begin position="117"/>
        <end position="146"/>
    </location>
</feature>
<name>A0A316VQ75_9BASI</name>
<dbReference type="RefSeq" id="XP_025366906.1">
    <property type="nucleotide sequence ID" value="XM_025511383.1"/>
</dbReference>
<accession>A0A316VQ75</accession>
<dbReference type="InParanoid" id="A0A316VQ75"/>
<gene>
    <name evidence="2" type="ORF">IE81DRAFT_259003</name>
</gene>
<feature type="compositionally biased region" description="Low complexity" evidence="1">
    <location>
        <begin position="123"/>
        <end position="137"/>
    </location>
</feature>
<evidence type="ECO:0000313" key="3">
    <source>
        <dbReference type="Proteomes" id="UP000245783"/>
    </source>
</evidence>
<proteinExistence type="predicted"/>